<dbReference type="OrthoDB" id="6222486at2759"/>
<name>A0A6A6GMJ1_9PEZI</name>
<evidence type="ECO:0000313" key="3">
    <source>
        <dbReference type="Proteomes" id="UP000799538"/>
    </source>
</evidence>
<evidence type="ECO:0000256" key="1">
    <source>
        <dbReference type="SAM" id="MobiDB-lite"/>
    </source>
</evidence>
<dbReference type="InterPro" id="IPR013924">
    <property type="entry name" value="RNase_H2_suC"/>
</dbReference>
<dbReference type="PANTHER" id="PTHR47204:SF1">
    <property type="entry name" value="RIBONUCLEASE H2 SUBUNIT C"/>
    <property type="match status" value="1"/>
</dbReference>
<evidence type="ECO:0000313" key="2">
    <source>
        <dbReference type="EMBL" id="KAF2226730.1"/>
    </source>
</evidence>
<proteinExistence type="predicted"/>
<dbReference type="Pfam" id="PF08615">
    <property type="entry name" value="RNase_H2_suC"/>
    <property type="match status" value="1"/>
</dbReference>
<gene>
    <name evidence="2" type="ORF">BDZ85DRAFT_53901</name>
</gene>
<keyword evidence="3" id="KW-1185">Reference proteome</keyword>
<protein>
    <submittedName>
        <fullName evidence="2">Ribonuclease H2, subunit C</fullName>
    </submittedName>
</protein>
<dbReference type="GO" id="GO:0032299">
    <property type="term" value="C:ribonuclease H2 complex"/>
    <property type="evidence" value="ECO:0007669"/>
    <property type="project" value="InterPro"/>
</dbReference>
<dbReference type="EMBL" id="ML992502">
    <property type="protein sequence ID" value="KAF2226730.1"/>
    <property type="molecule type" value="Genomic_DNA"/>
</dbReference>
<accession>A0A6A6GMJ1</accession>
<dbReference type="Proteomes" id="UP000799538">
    <property type="component" value="Unassembled WGS sequence"/>
</dbReference>
<dbReference type="PANTHER" id="PTHR47204">
    <property type="entry name" value="OS02G0168900 PROTEIN"/>
    <property type="match status" value="1"/>
</dbReference>
<reference evidence="3" key="1">
    <citation type="journal article" date="2020" name="Stud. Mycol.">
        <title>101 Dothideomycetes genomes: A test case for predicting lifestyles and emergence of pathogens.</title>
        <authorList>
            <person name="Haridas S."/>
            <person name="Albert R."/>
            <person name="Binder M."/>
            <person name="Bloem J."/>
            <person name="LaButti K."/>
            <person name="Salamov A."/>
            <person name="Andreopoulos B."/>
            <person name="Baker S."/>
            <person name="Barry K."/>
            <person name="Bills G."/>
            <person name="Bluhm B."/>
            <person name="Cannon C."/>
            <person name="Castanera R."/>
            <person name="Culley D."/>
            <person name="Daum C."/>
            <person name="Ezra D."/>
            <person name="Gonzalez J."/>
            <person name="Henrissat B."/>
            <person name="Kuo A."/>
            <person name="Liang C."/>
            <person name="Lipzen A."/>
            <person name="Lutzoni F."/>
            <person name="Magnuson J."/>
            <person name="Mondo S."/>
            <person name="Nolan M."/>
            <person name="Ohm R."/>
            <person name="Pangilinan J."/>
            <person name="Park H.-J."/>
            <person name="Ramirez L."/>
            <person name="Alfaro M."/>
            <person name="Sun H."/>
            <person name="Tritt A."/>
            <person name="Yoshinaga Y."/>
            <person name="Zwiers L.-H."/>
            <person name="Turgeon B."/>
            <person name="Goodwin S."/>
            <person name="Spatafora J."/>
            <person name="Crous P."/>
            <person name="Grigoriev I."/>
        </authorList>
    </citation>
    <scope>NUCLEOTIDE SEQUENCE [LARGE SCALE GENOMIC DNA]</scope>
    <source>
        <strain evidence="3">CECT 20119</strain>
    </source>
</reference>
<organism evidence="2 3">
    <name type="scientific">Elsinoe ampelina</name>
    <dbReference type="NCBI Taxonomy" id="302913"/>
    <lineage>
        <taxon>Eukaryota</taxon>
        <taxon>Fungi</taxon>
        <taxon>Dikarya</taxon>
        <taxon>Ascomycota</taxon>
        <taxon>Pezizomycotina</taxon>
        <taxon>Dothideomycetes</taxon>
        <taxon>Dothideomycetidae</taxon>
        <taxon>Myriangiales</taxon>
        <taxon>Elsinoaceae</taxon>
        <taxon>Elsinoe</taxon>
    </lineage>
</organism>
<feature type="region of interest" description="Disordered" evidence="1">
    <location>
        <begin position="82"/>
        <end position="101"/>
    </location>
</feature>
<sequence>MSNTLVVDSAKAQQKVQPNLLPCKISYNGPVNVSSRYWNSEVETDGSKTAYFRGRKLQGRDVVLPDGYSGAVLHKTDRTIVEASQPTDRDEDMSEQEEAPQQLKVVEQVGSFDAITVWDHEALPESAQNPYLKGVEEWIKLSQAIHGQ</sequence>
<dbReference type="AlphaFoldDB" id="A0A6A6GMJ1"/>
<dbReference type="GO" id="GO:0006401">
    <property type="term" value="P:RNA catabolic process"/>
    <property type="evidence" value="ECO:0007669"/>
    <property type="project" value="InterPro"/>
</dbReference>
<dbReference type="Gene3D" id="2.40.128.680">
    <property type="match status" value="1"/>
</dbReference>
<dbReference type="CDD" id="cd09271">
    <property type="entry name" value="RNase_H2-C"/>
    <property type="match status" value="1"/>
</dbReference>
<feature type="compositionally biased region" description="Acidic residues" evidence="1">
    <location>
        <begin position="89"/>
        <end position="98"/>
    </location>
</feature>